<evidence type="ECO:0000313" key="5">
    <source>
        <dbReference type="EMBL" id="CAG5079236.1"/>
    </source>
</evidence>
<gene>
    <name evidence="5" type="ORF">OKIOD_LOCUS762</name>
</gene>
<dbReference type="Proteomes" id="UP001158576">
    <property type="component" value="Chromosome PAR"/>
</dbReference>
<dbReference type="PIRSF" id="PIRSF036893">
    <property type="entry name" value="Lipocalin_ApoD"/>
    <property type="match status" value="1"/>
</dbReference>
<keyword evidence="6" id="KW-1185">Reference proteome</keyword>
<dbReference type="InterPro" id="IPR000566">
    <property type="entry name" value="Lipocln_cytosolic_FA-bd_dom"/>
</dbReference>
<dbReference type="InterPro" id="IPR022271">
    <property type="entry name" value="Lipocalin_ApoD"/>
</dbReference>
<sequence length="207" mass="23943">MKLLSLLAISSTQGQLLSREACPEIPKIADFDAERYSGQWWEQARYPYAFQNPLGRCVGAKYGVIDESKISVLNTNVIPKPDGSGLWEMQYVNAFGTIVDPEFPNKLNINFDYFGPNVRERGTNYWVMETDYDEYTIVMNCEGRDDGFTVSYGWLMTREKDMRVLNPRRYDELLEKAKGYSTLWARPEVITADNTDCSFDEESYWPN</sequence>
<dbReference type="PANTHER" id="PTHR10612">
    <property type="entry name" value="APOLIPOPROTEIN D"/>
    <property type="match status" value="1"/>
</dbReference>
<dbReference type="Pfam" id="PF08212">
    <property type="entry name" value="Lipocalin_2"/>
    <property type="match status" value="1"/>
</dbReference>
<dbReference type="InterPro" id="IPR003057">
    <property type="entry name" value="Invtbrt_color"/>
</dbReference>
<accession>A0ABN7RJJ9</accession>
<dbReference type="SUPFAM" id="SSF50814">
    <property type="entry name" value="Lipocalins"/>
    <property type="match status" value="1"/>
</dbReference>
<organism evidence="5 6">
    <name type="scientific">Oikopleura dioica</name>
    <name type="common">Tunicate</name>
    <dbReference type="NCBI Taxonomy" id="34765"/>
    <lineage>
        <taxon>Eukaryota</taxon>
        <taxon>Metazoa</taxon>
        <taxon>Chordata</taxon>
        <taxon>Tunicata</taxon>
        <taxon>Appendicularia</taxon>
        <taxon>Copelata</taxon>
        <taxon>Oikopleuridae</taxon>
        <taxon>Oikopleura</taxon>
    </lineage>
</organism>
<evidence type="ECO:0000256" key="2">
    <source>
        <dbReference type="ARBA" id="ARBA00023157"/>
    </source>
</evidence>
<name>A0ABN7RJJ9_OIKDI</name>
<evidence type="ECO:0000313" key="6">
    <source>
        <dbReference type="Proteomes" id="UP001158576"/>
    </source>
</evidence>
<comment type="similarity">
    <text evidence="1 3">Belongs to the calycin superfamily. Lipocalin family.</text>
</comment>
<dbReference type="InterPro" id="IPR012674">
    <property type="entry name" value="Calycin"/>
</dbReference>
<proteinExistence type="inferred from homology"/>
<evidence type="ECO:0000259" key="4">
    <source>
        <dbReference type="Pfam" id="PF08212"/>
    </source>
</evidence>
<reference evidence="5 6" key="1">
    <citation type="submission" date="2021-04" db="EMBL/GenBank/DDBJ databases">
        <authorList>
            <person name="Bliznina A."/>
        </authorList>
    </citation>
    <scope>NUCLEOTIDE SEQUENCE [LARGE SCALE GENOMIC DNA]</scope>
</reference>
<dbReference type="EMBL" id="OU015568">
    <property type="protein sequence ID" value="CAG5079236.1"/>
    <property type="molecule type" value="Genomic_DNA"/>
</dbReference>
<feature type="domain" description="Lipocalin/cytosolic fatty-acid binding" evidence="4">
    <location>
        <begin position="32"/>
        <end position="178"/>
    </location>
</feature>
<evidence type="ECO:0000256" key="3">
    <source>
        <dbReference type="PIRNR" id="PIRNR036893"/>
    </source>
</evidence>
<dbReference type="Gene3D" id="2.40.128.20">
    <property type="match status" value="1"/>
</dbReference>
<dbReference type="PANTHER" id="PTHR10612:SF34">
    <property type="entry name" value="APOLIPOPROTEIN D"/>
    <property type="match status" value="1"/>
</dbReference>
<dbReference type="PRINTS" id="PR01273">
    <property type="entry name" value="INVTBRTCOLOR"/>
</dbReference>
<keyword evidence="2" id="KW-1015">Disulfide bond</keyword>
<protein>
    <submittedName>
        <fullName evidence="5">Oidioi.mRNA.OKI2018_I69.PAR.g9204.t1.cds</fullName>
    </submittedName>
</protein>
<evidence type="ECO:0000256" key="1">
    <source>
        <dbReference type="ARBA" id="ARBA00006889"/>
    </source>
</evidence>